<dbReference type="PRINTS" id="PR00081">
    <property type="entry name" value="GDHRDH"/>
</dbReference>
<dbReference type="InterPro" id="IPR036291">
    <property type="entry name" value="NAD(P)-bd_dom_sf"/>
</dbReference>
<comment type="similarity">
    <text evidence="1">Belongs to the short-chain dehydrogenases/reductases (SDR) family.</text>
</comment>
<dbReference type="Gene3D" id="3.40.50.720">
    <property type="entry name" value="NAD(P)-binding Rossmann-like Domain"/>
    <property type="match status" value="1"/>
</dbReference>
<proteinExistence type="inferred from homology"/>
<dbReference type="PANTHER" id="PTHR24320:SF154">
    <property type="entry name" value="OXIDOREDUCTASE, SHORT-CHAIN DEHYDROGENASE_REDUCTASE FAMILY (AFU_ORTHOLOGUE AFUA_2G04560)"/>
    <property type="match status" value="1"/>
</dbReference>
<keyword evidence="5" id="KW-1185">Reference proteome</keyword>
<reference evidence="4" key="5">
    <citation type="submission" date="2015-06" db="UniProtKB">
        <authorList>
            <consortium name="EnsemblFungi"/>
        </authorList>
    </citation>
    <scope>IDENTIFICATION</scope>
    <source>
        <strain evidence="4">ATCC 64411</strain>
    </source>
</reference>
<dbReference type="STRING" id="644358.A0A0C4E9M0"/>
<evidence type="ECO:0008006" key="6">
    <source>
        <dbReference type="Google" id="ProtNLM"/>
    </source>
</evidence>
<gene>
    <name evidence="3" type="ORF">MAPG_09316</name>
</gene>
<dbReference type="GO" id="GO:0016491">
    <property type="term" value="F:oxidoreductase activity"/>
    <property type="evidence" value="ECO:0007669"/>
    <property type="project" value="UniProtKB-KW"/>
</dbReference>
<dbReference type="EMBL" id="GL876974">
    <property type="protein sequence ID" value="KLU90354.1"/>
    <property type="molecule type" value="Genomic_DNA"/>
</dbReference>
<protein>
    <recommendedName>
        <fullName evidence="6">Oxidoreductase</fullName>
    </recommendedName>
</protein>
<evidence type="ECO:0000313" key="4">
    <source>
        <dbReference type="EnsemblFungi" id="MAPG_09316T0"/>
    </source>
</evidence>
<dbReference type="Proteomes" id="UP000011715">
    <property type="component" value="Unassembled WGS sequence"/>
</dbReference>
<sequence>MTGFNPDTEIPSLQGKVILVTGGTAGIGRTTVLNLAKHQPAHIYFTGRSAESAASLVAEVRALDAAAALQITFVQMDLASLAACKQAASALASSLTRLDVVICNAGIMAVTPGVSVDGYEIHMATNHLGHAMLLRHLLPVLEATAALPETDVRIVVLSSTAWRQHPGAIAYPRLGGGYNGFVGRWQAYAQSKFANLLYAAELARRHPAILTVSLQPGVVKTSLISGLGFWDRAMIATSTALLCIPNLTPEEGCHNSLWAAVAGKRAEMVNGTFYMPVGQLASDLVAKDKLASDPAQAARLWEWTEEALDKI</sequence>
<organism evidence="4 5">
    <name type="scientific">Magnaporthiopsis poae (strain ATCC 64411 / 73-15)</name>
    <name type="common">Kentucky bluegrass fungus</name>
    <name type="synonym">Magnaporthe poae</name>
    <dbReference type="NCBI Taxonomy" id="644358"/>
    <lineage>
        <taxon>Eukaryota</taxon>
        <taxon>Fungi</taxon>
        <taxon>Dikarya</taxon>
        <taxon>Ascomycota</taxon>
        <taxon>Pezizomycotina</taxon>
        <taxon>Sordariomycetes</taxon>
        <taxon>Sordariomycetidae</taxon>
        <taxon>Magnaporthales</taxon>
        <taxon>Magnaporthaceae</taxon>
        <taxon>Magnaporthiopsis</taxon>
    </lineage>
</organism>
<reference evidence="3" key="2">
    <citation type="submission" date="2010-05" db="EMBL/GenBank/DDBJ databases">
        <title>The Genome Sequence of Magnaporthe poae strain ATCC 64411.</title>
        <authorList>
            <consortium name="The Broad Institute Genome Sequencing Platform"/>
            <consortium name="Broad Institute Genome Sequencing Center for Infectious Disease"/>
            <person name="Ma L.-J."/>
            <person name="Dead R."/>
            <person name="Young S."/>
            <person name="Zeng Q."/>
            <person name="Koehrsen M."/>
            <person name="Alvarado L."/>
            <person name="Berlin A."/>
            <person name="Chapman S.B."/>
            <person name="Chen Z."/>
            <person name="Freedman E."/>
            <person name="Gellesch M."/>
            <person name="Goldberg J."/>
            <person name="Griggs A."/>
            <person name="Gujja S."/>
            <person name="Heilman E.R."/>
            <person name="Heiman D."/>
            <person name="Hepburn T."/>
            <person name="Howarth C."/>
            <person name="Jen D."/>
            <person name="Larson L."/>
            <person name="Mehta T."/>
            <person name="Neiman D."/>
            <person name="Pearson M."/>
            <person name="Roberts A."/>
            <person name="Saif S."/>
            <person name="Shea T."/>
            <person name="Shenoy N."/>
            <person name="Sisk P."/>
            <person name="Stolte C."/>
            <person name="Sykes S."/>
            <person name="Walk T."/>
            <person name="White J."/>
            <person name="Yandava C."/>
            <person name="Haas B."/>
            <person name="Nusbaum C."/>
            <person name="Birren B."/>
        </authorList>
    </citation>
    <scope>NUCLEOTIDE SEQUENCE</scope>
    <source>
        <strain evidence="3">ATCC 64411</strain>
    </source>
</reference>
<evidence type="ECO:0000313" key="3">
    <source>
        <dbReference type="EMBL" id="KLU90354.1"/>
    </source>
</evidence>
<dbReference type="EnsemblFungi" id="MAPG_09316T0">
    <property type="protein sequence ID" value="MAPG_09316T0"/>
    <property type="gene ID" value="MAPG_09316"/>
</dbReference>
<dbReference type="InterPro" id="IPR002347">
    <property type="entry name" value="SDR_fam"/>
</dbReference>
<keyword evidence="2" id="KW-0560">Oxidoreductase</keyword>
<reference evidence="5" key="1">
    <citation type="submission" date="2010-05" db="EMBL/GenBank/DDBJ databases">
        <title>The genome sequence of Magnaporthe poae strain ATCC 64411.</title>
        <authorList>
            <person name="Ma L.-J."/>
            <person name="Dead R."/>
            <person name="Young S."/>
            <person name="Zeng Q."/>
            <person name="Koehrsen M."/>
            <person name="Alvarado L."/>
            <person name="Berlin A."/>
            <person name="Chapman S.B."/>
            <person name="Chen Z."/>
            <person name="Freedman E."/>
            <person name="Gellesch M."/>
            <person name="Goldberg J."/>
            <person name="Griggs A."/>
            <person name="Gujja S."/>
            <person name="Heilman E.R."/>
            <person name="Heiman D."/>
            <person name="Hepburn T."/>
            <person name="Howarth C."/>
            <person name="Jen D."/>
            <person name="Larson L."/>
            <person name="Mehta T."/>
            <person name="Neiman D."/>
            <person name="Pearson M."/>
            <person name="Roberts A."/>
            <person name="Saif S."/>
            <person name="Shea T."/>
            <person name="Shenoy N."/>
            <person name="Sisk P."/>
            <person name="Stolte C."/>
            <person name="Sykes S."/>
            <person name="Walk T."/>
            <person name="White J."/>
            <person name="Yandava C."/>
            <person name="Haas B."/>
            <person name="Nusbaum C."/>
            <person name="Birren B."/>
        </authorList>
    </citation>
    <scope>NUCLEOTIDE SEQUENCE [LARGE SCALE GENOMIC DNA]</scope>
    <source>
        <strain evidence="5">ATCC 64411 / 73-15</strain>
    </source>
</reference>
<reference evidence="4" key="4">
    <citation type="journal article" date="2015" name="G3 (Bethesda)">
        <title>Genome sequences of three phytopathogenic species of the Magnaporthaceae family of fungi.</title>
        <authorList>
            <person name="Okagaki L.H."/>
            <person name="Nunes C.C."/>
            <person name="Sailsbery J."/>
            <person name="Clay B."/>
            <person name="Brown D."/>
            <person name="John T."/>
            <person name="Oh Y."/>
            <person name="Young N."/>
            <person name="Fitzgerald M."/>
            <person name="Haas B.J."/>
            <person name="Zeng Q."/>
            <person name="Young S."/>
            <person name="Adiconis X."/>
            <person name="Fan L."/>
            <person name="Levin J.Z."/>
            <person name="Mitchell T.K."/>
            <person name="Okubara P.A."/>
            <person name="Farman M.L."/>
            <person name="Kohn L.M."/>
            <person name="Birren B."/>
            <person name="Ma L.-J."/>
            <person name="Dean R.A."/>
        </authorList>
    </citation>
    <scope>NUCLEOTIDE SEQUENCE</scope>
    <source>
        <strain evidence="4">ATCC 64411 / 73-15</strain>
    </source>
</reference>
<evidence type="ECO:0000256" key="2">
    <source>
        <dbReference type="ARBA" id="ARBA00023002"/>
    </source>
</evidence>
<reference evidence="3" key="3">
    <citation type="submission" date="2011-03" db="EMBL/GenBank/DDBJ databases">
        <title>Annotation of Magnaporthe poae ATCC 64411.</title>
        <authorList>
            <person name="Ma L.-J."/>
            <person name="Dead R."/>
            <person name="Young S.K."/>
            <person name="Zeng Q."/>
            <person name="Gargeya S."/>
            <person name="Fitzgerald M."/>
            <person name="Haas B."/>
            <person name="Abouelleil A."/>
            <person name="Alvarado L."/>
            <person name="Arachchi H.M."/>
            <person name="Berlin A."/>
            <person name="Brown A."/>
            <person name="Chapman S.B."/>
            <person name="Chen Z."/>
            <person name="Dunbar C."/>
            <person name="Freedman E."/>
            <person name="Gearin G."/>
            <person name="Gellesch M."/>
            <person name="Goldberg J."/>
            <person name="Griggs A."/>
            <person name="Gujja S."/>
            <person name="Heiman D."/>
            <person name="Howarth C."/>
            <person name="Larson L."/>
            <person name="Lui A."/>
            <person name="MacDonald P.J.P."/>
            <person name="Mehta T."/>
            <person name="Montmayeur A."/>
            <person name="Murphy C."/>
            <person name="Neiman D."/>
            <person name="Pearson M."/>
            <person name="Priest M."/>
            <person name="Roberts A."/>
            <person name="Saif S."/>
            <person name="Shea T."/>
            <person name="Shenoy N."/>
            <person name="Sisk P."/>
            <person name="Stolte C."/>
            <person name="Sykes S."/>
            <person name="Yandava C."/>
            <person name="Wortman J."/>
            <person name="Nusbaum C."/>
            <person name="Birren B."/>
        </authorList>
    </citation>
    <scope>NUCLEOTIDE SEQUENCE</scope>
    <source>
        <strain evidence="3">ATCC 64411</strain>
    </source>
</reference>
<dbReference type="Pfam" id="PF00106">
    <property type="entry name" value="adh_short"/>
    <property type="match status" value="1"/>
</dbReference>
<dbReference type="VEuPathDB" id="FungiDB:MAPG_09316"/>
<accession>A0A0C4E9M0</accession>
<evidence type="ECO:0000256" key="1">
    <source>
        <dbReference type="ARBA" id="ARBA00006484"/>
    </source>
</evidence>
<dbReference type="eggNOG" id="KOG1208">
    <property type="taxonomic scope" value="Eukaryota"/>
</dbReference>
<dbReference type="AlphaFoldDB" id="A0A0C4E9M0"/>
<dbReference type="EMBL" id="ADBL01002279">
    <property type="status" value="NOT_ANNOTATED_CDS"/>
    <property type="molecule type" value="Genomic_DNA"/>
</dbReference>
<dbReference type="SUPFAM" id="SSF51735">
    <property type="entry name" value="NAD(P)-binding Rossmann-fold domains"/>
    <property type="match status" value="1"/>
</dbReference>
<evidence type="ECO:0000313" key="5">
    <source>
        <dbReference type="Proteomes" id="UP000011715"/>
    </source>
</evidence>
<dbReference type="OrthoDB" id="191139at2759"/>
<name>A0A0C4E9M0_MAGP6</name>
<dbReference type="OMA" id="RFEQWIV"/>
<dbReference type="PANTHER" id="PTHR24320">
    <property type="entry name" value="RETINOL DEHYDROGENASE"/>
    <property type="match status" value="1"/>
</dbReference>